<evidence type="ECO:0000313" key="1">
    <source>
        <dbReference type="EMBL" id="KAL0936407.1"/>
    </source>
</evidence>
<dbReference type="EMBL" id="VUJX02000005">
    <property type="protein sequence ID" value="KAL0936407.1"/>
    <property type="molecule type" value="Genomic_DNA"/>
</dbReference>
<keyword evidence="2" id="KW-1185">Reference proteome</keyword>
<sequence>MIRIVVAAEGISGWADLTPRPIPTAMAAAMIIWTAEPGSMTGCHQGFFSCTDSPDVTEA</sequence>
<proteinExistence type="predicted"/>
<evidence type="ECO:0000313" key="2">
    <source>
        <dbReference type="Proteomes" id="UP000805649"/>
    </source>
</evidence>
<gene>
    <name evidence="1" type="ORF">CTRU02_208622</name>
</gene>
<name>A0ACC3YZK4_COLTU</name>
<accession>A0ACC3YZK4</accession>
<organism evidence="1 2">
    <name type="scientific">Colletotrichum truncatum</name>
    <name type="common">Anthracnose fungus</name>
    <name type="synonym">Colletotrichum capsici</name>
    <dbReference type="NCBI Taxonomy" id="5467"/>
    <lineage>
        <taxon>Eukaryota</taxon>
        <taxon>Fungi</taxon>
        <taxon>Dikarya</taxon>
        <taxon>Ascomycota</taxon>
        <taxon>Pezizomycotina</taxon>
        <taxon>Sordariomycetes</taxon>
        <taxon>Hypocreomycetidae</taxon>
        <taxon>Glomerellales</taxon>
        <taxon>Glomerellaceae</taxon>
        <taxon>Colletotrichum</taxon>
        <taxon>Colletotrichum truncatum species complex</taxon>
    </lineage>
</organism>
<reference evidence="1 2" key="1">
    <citation type="journal article" date="2020" name="Phytopathology">
        <title>Genome Sequence Resources of Colletotrichum truncatum, C. plurivorum, C. musicola, and C. sojae: Four Species Pathogenic to Soybean (Glycine max).</title>
        <authorList>
            <person name="Rogerio F."/>
            <person name="Boufleur T.R."/>
            <person name="Ciampi-Guillardi M."/>
            <person name="Sukno S.A."/>
            <person name="Thon M.R."/>
            <person name="Massola Junior N.S."/>
            <person name="Baroncelli R."/>
        </authorList>
    </citation>
    <scope>NUCLEOTIDE SEQUENCE [LARGE SCALE GENOMIC DNA]</scope>
    <source>
        <strain evidence="1 2">CMES1059</strain>
    </source>
</reference>
<comment type="caution">
    <text evidence="1">The sequence shown here is derived from an EMBL/GenBank/DDBJ whole genome shotgun (WGS) entry which is preliminary data.</text>
</comment>
<dbReference type="Proteomes" id="UP000805649">
    <property type="component" value="Unassembled WGS sequence"/>
</dbReference>
<protein>
    <submittedName>
        <fullName evidence="1">Uncharacterized protein</fullName>
    </submittedName>
</protein>